<dbReference type="Pfam" id="PF14420">
    <property type="entry name" value="Clr5"/>
    <property type="match status" value="1"/>
</dbReference>
<protein>
    <recommendedName>
        <fullName evidence="2">Clr5 domain-containing protein</fullName>
    </recommendedName>
</protein>
<dbReference type="InterPro" id="IPR025676">
    <property type="entry name" value="Clr5_dom"/>
</dbReference>
<dbReference type="PANTHER" id="PTHR38788:SF3">
    <property type="entry name" value="CLR5 DOMAIN-CONTAINING PROTEIN"/>
    <property type="match status" value="1"/>
</dbReference>
<feature type="domain" description="Clr5" evidence="2">
    <location>
        <begin position="13"/>
        <end position="63"/>
    </location>
</feature>
<keyword evidence="4" id="KW-1185">Reference proteome</keyword>
<reference evidence="3" key="1">
    <citation type="submission" date="2023-02" db="EMBL/GenBank/DDBJ databases">
        <title>Colletotrichum kahawae CIFC_Que2 genome sequencing and assembly.</title>
        <authorList>
            <person name="Baroncelli R."/>
        </authorList>
    </citation>
    <scope>NUCLEOTIDE SEQUENCE</scope>
    <source>
        <strain evidence="3">CIFC_Que2</strain>
    </source>
</reference>
<feature type="region of interest" description="Disordered" evidence="1">
    <location>
        <begin position="454"/>
        <end position="474"/>
    </location>
</feature>
<comment type="caution">
    <text evidence="3">The sequence shown here is derived from an EMBL/GenBank/DDBJ whole genome shotgun (WGS) entry which is preliminary data.</text>
</comment>
<dbReference type="PANTHER" id="PTHR38788">
    <property type="entry name" value="CLR5 DOMAIN-CONTAINING PROTEIN"/>
    <property type="match status" value="1"/>
</dbReference>
<gene>
    <name evidence="3" type="ORF">CKAH01_08665</name>
</gene>
<dbReference type="Proteomes" id="UP001281614">
    <property type="component" value="Unassembled WGS sequence"/>
</dbReference>
<name>A0AAE0D1G6_COLKA</name>
<evidence type="ECO:0000313" key="3">
    <source>
        <dbReference type="EMBL" id="KAK2732567.1"/>
    </source>
</evidence>
<proteinExistence type="predicted"/>
<dbReference type="AlphaFoldDB" id="A0AAE0D1G6"/>
<evidence type="ECO:0000313" key="4">
    <source>
        <dbReference type="Proteomes" id="UP001281614"/>
    </source>
</evidence>
<organism evidence="3 4">
    <name type="scientific">Colletotrichum kahawae</name>
    <name type="common">Coffee berry disease fungus</name>
    <dbReference type="NCBI Taxonomy" id="34407"/>
    <lineage>
        <taxon>Eukaryota</taxon>
        <taxon>Fungi</taxon>
        <taxon>Dikarya</taxon>
        <taxon>Ascomycota</taxon>
        <taxon>Pezizomycotina</taxon>
        <taxon>Sordariomycetes</taxon>
        <taxon>Hypocreomycetidae</taxon>
        <taxon>Glomerellales</taxon>
        <taxon>Glomerellaceae</taxon>
        <taxon>Colletotrichum</taxon>
        <taxon>Colletotrichum gloeosporioides species complex</taxon>
    </lineage>
</organism>
<dbReference type="EMBL" id="VYYT01000543">
    <property type="protein sequence ID" value="KAK2732567.1"/>
    <property type="molecule type" value="Genomic_DNA"/>
</dbReference>
<sequence length="474" mass="55277">MTPLTQTVDRQIPWEAMKEVIRGLYLVENLTLKDVINIMKEKHGFSATERMYKRRFISWDWQKYNKKERHNPDRIIERYPGRARATCRRAHRRQMQIARSNNPPVPEPNMLQFFRFCHANRVEELRQGLFYHLRDLIVGNSRLDPEWNQRGKHTLLESSGDRLSRHFKNANDLHGTANDQQSWAIWRQFFLRLESFVEDPPIETYQAFFFDIPSKLLQTKRRDEPITRVARAMHQLNTEAPLQMSLVIEEMHNIAADCYIELRGQDDLTIVFTRMRAIRPRNVGRGSRWCEPILSSCSNILQGAMERFGEFSDETLFVELWRLGAASLCSTPECILQLSTGIIIRLMSSNEGLDLSEWGLEDLQHYAWVNFNISKAYAESGQIEASIPPLKESIEATGYVLVYAEDEASRERANTQLVSRYGKLEKRLRLLGKLAEADKFNAYITKSTYLEEEEQNDVAENLDSMLAPPNSQER</sequence>
<evidence type="ECO:0000259" key="2">
    <source>
        <dbReference type="Pfam" id="PF14420"/>
    </source>
</evidence>
<accession>A0AAE0D1G6</accession>
<evidence type="ECO:0000256" key="1">
    <source>
        <dbReference type="SAM" id="MobiDB-lite"/>
    </source>
</evidence>